<evidence type="ECO:0000256" key="1">
    <source>
        <dbReference type="ARBA" id="ARBA00008903"/>
    </source>
</evidence>
<proteinExistence type="inferred from homology"/>
<comment type="caution">
    <text evidence="2">The sequence shown here is derived from an EMBL/GenBank/DDBJ whole genome shotgun (WGS) entry which is preliminary data.</text>
</comment>
<evidence type="ECO:0000313" key="3">
    <source>
        <dbReference type="Proteomes" id="UP000199598"/>
    </source>
</evidence>
<gene>
    <name evidence="2" type="ORF">SAMN04488518_108276</name>
</gene>
<dbReference type="SUPFAM" id="SSF51735">
    <property type="entry name" value="NAD(P)-binding Rossmann-fold domains"/>
    <property type="match status" value="1"/>
</dbReference>
<comment type="similarity">
    <text evidence="1">Belongs to the ornithine cyclodeaminase/mu-crystallin family.</text>
</comment>
<dbReference type="PIRSF" id="PIRSF001439">
    <property type="entry name" value="CryM"/>
    <property type="match status" value="1"/>
</dbReference>
<dbReference type="RefSeq" id="WP_093521132.1">
    <property type="nucleotide sequence ID" value="NZ_FOSK01000008.1"/>
</dbReference>
<dbReference type="InterPro" id="IPR003462">
    <property type="entry name" value="ODC_Mu_crystall"/>
</dbReference>
<evidence type="ECO:0000313" key="2">
    <source>
        <dbReference type="EMBL" id="SFK74470.1"/>
    </source>
</evidence>
<sequence>MLQLSDTQTKNALPFRPLVEALRTMFKEGCEMPVRHHHTMGVPDKADATLLLMPAWQSGAYFGVKLASVFPSNADVGLPAVSATYLLSDGKTGAPLALVDGGELTARRTAAASALAADYLARKNATSLTMVGTGRLSANLIEAHCSTRQIETVTLWGRNYEKAKDNAQDLSTKLGVKVVAEQSLPKAVEQADIVSVATLSNAPLIQGEWLSDGCHLDLVGGFTPKMREADDAAISRSRIFVDTRAGAMKEAGDLTIPLANGTLKPEDVQADLYDLTRGDNNGRASENEITFFKSVGAALEDLAGAVLAYENSKELLNT</sequence>
<dbReference type="InterPro" id="IPR036291">
    <property type="entry name" value="NAD(P)-bd_dom_sf"/>
</dbReference>
<dbReference type="NCBIfam" id="NF004793">
    <property type="entry name" value="PRK06141.1"/>
    <property type="match status" value="1"/>
</dbReference>
<dbReference type="EMBL" id="FOSK01000008">
    <property type="protein sequence ID" value="SFK74470.1"/>
    <property type="molecule type" value="Genomic_DNA"/>
</dbReference>
<accession>A0A1I4C1F6</accession>
<dbReference type="PANTHER" id="PTHR13812">
    <property type="entry name" value="KETIMINE REDUCTASE MU-CRYSTALLIN"/>
    <property type="match status" value="1"/>
</dbReference>
<keyword evidence="3" id="KW-1185">Reference proteome</keyword>
<name>A0A1I4C1F6_9HYPH</name>
<organism evidence="2 3">
    <name type="scientific">Pseudovibrio ascidiaceicola</name>
    <dbReference type="NCBI Taxonomy" id="285279"/>
    <lineage>
        <taxon>Bacteria</taxon>
        <taxon>Pseudomonadati</taxon>
        <taxon>Pseudomonadota</taxon>
        <taxon>Alphaproteobacteria</taxon>
        <taxon>Hyphomicrobiales</taxon>
        <taxon>Stappiaceae</taxon>
        <taxon>Pseudovibrio</taxon>
    </lineage>
</organism>
<protein>
    <submittedName>
        <fullName evidence="2">Ornithine cyclodeaminase</fullName>
    </submittedName>
</protein>
<dbReference type="Pfam" id="PF02423">
    <property type="entry name" value="OCD_Mu_crystall"/>
    <property type="match status" value="1"/>
</dbReference>
<dbReference type="PANTHER" id="PTHR13812:SF19">
    <property type="entry name" value="KETIMINE REDUCTASE MU-CRYSTALLIN"/>
    <property type="match status" value="1"/>
</dbReference>
<dbReference type="Proteomes" id="UP000199598">
    <property type="component" value="Unassembled WGS sequence"/>
</dbReference>
<dbReference type="Gene3D" id="3.30.1780.10">
    <property type="entry name" value="ornithine cyclodeaminase, domain 1"/>
    <property type="match status" value="1"/>
</dbReference>
<reference evidence="2 3" key="1">
    <citation type="submission" date="2016-10" db="EMBL/GenBank/DDBJ databases">
        <authorList>
            <person name="Varghese N."/>
            <person name="Submissions S."/>
        </authorList>
    </citation>
    <scope>NUCLEOTIDE SEQUENCE [LARGE SCALE GENOMIC DNA]</scope>
    <source>
        <strain evidence="2 3">DSM 16392</strain>
    </source>
</reference>
<dbReference type="InterPro" id="IPR023401">
    <property type="entry name" value="ODC_N"/>
</dbReference>
<dbReference type="Gene3D" id="3.40.50.720">
    <property type="entry name" value="NAD(P)-binding Rossmann-like Domain"/>
    <property type="match status" value="1"/>
</dbReference>